<dbReference type="PANTHER" id="PTHR22923:SF116">
    <property type="entry name" value="C1Q DOMAIN-CONTAINING PROTEIN"/>
    <property type="match status" value="1"/>
</dbReference>
<protein>
    <recommendedName>
        <fullName evidence="6">C1q domain-containing protein</fullName>
    </recommendedName>
</protein>
<feature type="coiled-coil region" evidence="4">
    <location>
        <begin position="30"/>
        <end position="64"/>
    </location>
</feature>
<keyword evidence="8" id="KW-1185">Reference proteome</keyword>
<dbReference type="SUPFAM" id="SSF49842">
    <property type="entry name" value="TNF-like"/>
    <property type="match status" value="1"/>
</dbReference>
<dbReference type="GO" id="GO:0005576">
    <property type="term" value="C:extracellular region"/>
    <property type="evidence" value="ECO:0007669"/>
    <property type="project" value="UniProtKB-SubCell"/>
</dbReference>
<dbReference type="OMA" id="CHGHATY"/>
<dbReference type="EMBL" id="PZQS01000011">
    <property type="protein sequence ID" value="PVD22307.1"/>
    <property type="molecule type" value="Genomic_DNA"/>
</dbReference>
<dbReference type="InterPro" id="IPR001073">
    <property type="entry name" value="C1q_dom"/>
</dbReference>
<name>A0A2T7NMA0_POMCA</name>
<dbReference type="SMART" id="SM00110">
    <property type="entry name" value="C1Q"/>
    <property type="match status" value="1"/>
</dbReference>
<dbReference type="Pfam" id="PF00386">
    <property type="entry name" value="C1q"/>
    <property type="match status" value="1"/>
</dbReference>
<evidence type="ECO:0000313" key="8">
    <source>
        <dbReference type="Proteomes" id="UP000245119"/>
    </source>
</evidence>
<evidence type="ECO:0000256" key="2">
    <source>
        <dbReference type="ARBA" id="ARBA00022525"/>
    </source>
</evidence>
<dbReference type="STRING" id="400727.A0A2T7NMA0"/>
<reference evidence="7 8" key="1">
    <citation type="submission" date="2018-04" db="EMBL/GenBank/DDBJ databases">
        <title>The genome of golden apple snail Pomacea canaliculata provides insight into stress tolerance and invasive adaptation.</title>
        <authorList>
            <person name="Liu C."/>
            <person name="Liu B."/>
            <person name="Ren Y."/>
            <person name="Zhang Y."/>
            <person name="Wang H."/>
            <person name="Li S."/>
            <person name="Jiang F."/>
            <person name="Yin L."/>
            <person name="Zhang G."/>
            <person name="Qian W."/>
            <person name="Fan W."/>
        </authorList>
    </citation>
    <scope>NUCLEOTIDE SEQUENCE [LARGE SCALE GENOMIC DNA]</scope>
    <source>
        <strain evidence="7">SZHN2017</strain>
        <tissue evidence="7">Muscle</tissue>
    </source>
</reference>
<dbReference type="OrthoDB" id="6119708at2759"/>
<evidence type="ECO:0000313" key="7">
    <source>
        <dbReference type="EMBL" id="PVD22307.1"/>
    </source>
</evidence>
<dbReference type="PROSITE" id="PS50871">
    <property type="entry name" value="C1Q"/>
    <property type="match status" value="1"/>
</dbReference>
<comment type="caution">
    <text evidence="7">The sequence shown here is derived from an EMBL/GenBank/DDBJ whole genome shotgun (WGS) entry which is preliminary data.</text>
</comment>
<evidence type="ECO:0000256" key="1">
    <source>
        <dbReference type="ARBA" id="ARBA00004613"/>
    </source>
</evidence>
<keyword evidence="4" id="KW-0175">Coiled coil</keyword>
<accession>A0A2T7NMA0</accession>
<evidence type="ECO:0000259" key="6">
    <source>
        <dbReference type="PROSITE" id="PS50871"/>
    </source>
</evidence>
<evidence type="ECO:0000256" key="4">
    <source>
        <dbReference type="SAM" id="Coils"/>
    </source>
</evidence>
<feature type="signal peptide" evidence="5">
    <location>
        <begin position="1"/>
        <end position="21"/>
    </location>
</feature>
<organism evidence="7 8">
    <name type="scientific">Pomacea canaliculata</name>
    <name type="common">Golden apple snail</name>
    <dbReference type="NCBI Taxonomy" id="400727"/>
    <lineage>
        <taxon>Eukaryota</taxon>
        <taxon>Metazoa</taxon>
        <taxon>Spiralia</taxon>
        <taxon>Lophotrochozoa</taxon>
        <taxon>Mollusca</taxon>
        <taxon>Gastropoda</taxon>
        <taxon>Caenogastropoda</taxon>
        <taxon>Architaenioglossa</taxon>
        <taxon>Ampullarioidea</taxon>
        <taxon>Ampullariidae</taxon>
        <taxon>Pomacea</taxon>
    </lineage>
</organism>
<evidence type="ECO:0000256" key="5">
    <source>
        <dbReference type="SAM" id="SignalP"/>
    </source>
</evidence>
<dbReference type="InterPro" id="IPR008983">
    <property type="entry name" value="Tumour_necrosis_fac-like_dom"/>
</dbReference>
<feature type="chain" id="PRO_5015444316" description="C1q domain-containing protein" evidence="5">
    <location>
        <begin position="22"/>
        <end position="188"/>
    </location>
</feature>
<dbReference type="PRINTS" id="PR00007">
    <property type="entry name" value="COMPLEMNTC1Q"/>
</dbReference>
<proteinExistence type="predicted"/>
<gene>
    <name evidence="7" type="ORF">C0Q70_18116</name>
</gene>
<keyword evidence="2" id="KW-0964">Secreted</keyword>
<dbReference type="Gene3D" id="2.60.120.40">
    <property type="match status" value="1"/>
</dbReference>
<dbReference type="AlphaFoldDB" id="A0A2T7NMA0"/>
<feature type="domain" description="C1q" evidence="6">
    <location>
        <begin position="59"/>
        <end position="188"/>
    </location>
</feature>
<keyword evidence="3 5" id="KW-0732">Signal</keyword>
<sequence length="188" mass="20523">MTRPGLGFILLLSSLHAVVLGRSIRRSDDLDPLETLVAALSQKINNLQAQLQALETQQQNQHAVSFFAQYSDYHHPNLQENTVLRFDNPISNVGGGYNAATGQFTAPVSGTYVFNLNAISDSSIWFNICIMHNDQCVALTQLTTVSSIGVTLELQKGDTVYALKRDGPGVTMYGINHTTFSGTLIKAH</sequence>
<dbReference type="PANTHER" id="PTHR22923">
    <property type="entry name" value="CEREBELLIN-RELATED"/>
    <property type="match status" value="1"/>
</dbReference>
<evidence type="ECO:0000256" key="3">
    <source>
        <dbReference type="ARBA" id="ARBA00022729"/>
    </source>
</evidence>
<dbReference type="Proteomes" id="UP000245119">
    <property type="component" value="Linkage Group LG11"/>
</dbReference>
<comment type="subcellular location">
    <subcellularLocation>
        <location evidence="1">Secreted</location>
    </subcellularLocation>
</comment>
<dbReference type="InterPro" id="IPR050822">
    <property type="entry name" value="Cerebellin_Synaptic_Org"/>
</dbReference>